<reference evidence="2" key="1">
    <citation type="journal article" date="2022" name="Mol. Ecol. Resour.">
        <title>The genomes of chicory, endive, great burdock and yacon provide insights into Asteraceae palaeo-polyploidization history and plant inulin production.</title>
        <authorList>
            <person name="Fan W."/>
            <person name="Wang S."/>
            <person name="Wang H."/>
            <person name="Wang A."/>
            <person name="Jiang F."/>
            <person name="Liu H."/>
            <person name="Zhao H."/>
            <person name="Xu D."/>
            <person name="Zhang Y."/>
        </authorList>
    </citation>
    <scope>NUCLEOTIDE SEQUENCE [LARGE SCALE GENOMIC DNA]</scope>
    <source>
        <strain evidence="2">cv. Yunnan</strain>
    </source>
</reference>
<accession>A0ACB9J824</accession>
<keyword evidence="2" id="KW-1185">Reference proteome</keyword>
<gene>
    <name evidence="1" type="ORF">L1987_15573</name>
</gene>
<comment type="caution">
    <text evidence="1">The sequence shown here is derived from an EMBL/GenBank/DDBJ whole genome shotgun (WGS) entry which is preliminary data.</text>
</comment>
<name>A0ACB9J824_9ASTR</name>
<proteinExistence type="predicted"/>
<dbReference type="EMBL" id="CM042022">
    <property type="protein sequence ID" value="KAI3815890.1"/>
    <property type="molecule type" value="Genomic_DNA"/>
</dbReference>
<dbReference type="Proteomes" id="UP001056120">
    <property type="component" value="Linkage Group LG05"/>
</dbReference>
<evidence type="ECO:0000313" key="1">
    <source>
        <dbReference type="EMBL" id="KAI3815890.1"/>
    </source>
</evidence>
<evidence type="ECO:0000313" key="2">
    <source>
        <dbReference type="Proteomes" id="UP001056120"/>
    </source>
</evidence>
<organism evidence="1 2">
    <name type="scientific">Smallanthus sonchifolius</name>
    <dbReference type="NCBI Taxonomy" id="185202"/>
    <lineage>
        <taxon>Eukaryota</taxon>
        <taxon>Viridiplantae</taxon>
        <taxon>Streptophyta</taxon>
        <taxon>Embryophyta</taxon>
        <taxon>Tracheophyta</taxon>
        <taxon>Spermatophyta</taxon>
        <taxon>Magnoliopsida</taxon>
        <taxon>eudicotyledons</taxon>
        <taxon>Gunneridae</taxon>
        <taxon>Pentapetalae</taxon>
        <taxon>asterids</taxon>
        <taxon>campanulids</taxon>
        <taxon>Asterales</taxon>
        <taxon>Asteraceae</taxon>
        <taxon>Asteroideae</taxon>
        <taxon>Heliantheae alliance</taxon>
        <taxon>Millerieae</taxon>
        <taxon>Smallanthus</taxon>
    </lineage>
</organism>
<protein>
    <submittedName>
        <fullName evidence="1">Uncharacterized protein</fullName>
    </submittedName>
</protein>
<sequence>MTVVEDELGVKLWHPSGQYWWLWEEDSGDEGGLVSRRFGGDHGSLSGELRGRSWWSGESKNGVNGGRRGKRWDVVIALTVLSWDDGENVGSG</sequence>
<reference evidence="1 2" key="2">
    <citation type="journal article" date="2022" name="Mol. Ecol. Resour.">
        <title>The genomes of chicory, endive, great burdock and yacon provide insights into Asteraceae paleo-polyploidization history and plant inulin production.</title>
        <authorList>
            <person name="Fan W."/>
            <person name="Wang S."/>
            <person name="Wang H."/>
            <person name="Wang A."/>
            <person name="Jiang F."/>
            <person name="Liu H."/>
            <person name="Zhao H."/>
            <person name="Xu D."/>
            <person name="Zhang Y."/>
        </authorList>
    </citation>
    <scope>NUCLEOTIDE SEQUENCE [LARGE SCALE GENOMIC DNA]</scope>
    <source>
        <strain evidence="2">cv. Yunnan</strain>
        <tissue evidence="1">Leaves</tissue>
    </source>
</reference>